<keyword evidence="2" id="KW-1185">Reference proteome</keyword>
<dbReference type="EMBL" id="JAWQEV010000005">
    <property type="protein sequence ID" value="MDW4574238.1"/>
    <property type="molecule type" value="Genomic_DNA"/>
</dbReference>
<gene>
    <name evidence="1" type="ORF">R8Z58_15770</name>
</gene>
<accession>A0ABU4H4H4</accession>
<evidence type="ECO:0000313" key="1">
    <source>
        <dbReference type="EMBL" id="MDW4574238.1"/>
    </source>
</evidence>
<name>A0ABU4H4H4_9MICO</name>
<evidence type="ECO:0000313" key="2">
    <source>
        <dbReference type="Proteomes" id="UP001283109"/>
    </source>
</evidence>
<comment type="caution">
    <text evidence="1">The sequence shown here is derived from an EMBL/GenBank/DDBJ whole genome shotgun (WGS) entry which is preliminary data.</text>
</comment>
<dbReference type="Proteomes" id="UP001283109">
    <property type="component" value="Unassembled WGS sequence"/>
</dbReference>
<proteinExistence type="predicted"/>
<reference evidence="1 2" key="1">
    <citation type="submission" date="2023-11" db="EMBL/GenBank/DDBJ databases">
        <title>Draft genome sequence of Microbacterium arthrosphaerae JCM 30492.</title>
        <authorList>
            <person name="Zhang G."/>
            <person name="Ding Y."/>
        </authorList>
    </citation>
    <scope>NUCLEOTIDE SEQUENCE [LARGE SCALE GENOMIC DNA]</scope>
    <source>
        <strain evidence="1 2">JCM 30492</strain>
    </source>
</reference>
<sequence>MTDAAAVQYWTHEVAGSTIHFAFVDHRDYRFDGERWSRYDRYKSGPSWWRLTGEPGTYVIDEAELPPEIPRWSPPAG</sequence>
<protein>
    <submittedName>
        <fullName evidence="1">Uncharacterized protein</fullName>
    </submittedName>
</protein>
<organism evidence="1 2">
    <name type="scientific">Microbacterium arthrosphaerae</name>
    <dbReference type="NCBI Taxonomy" id="792652"/>
    <lineage>
        <taxon>Bacteria</taxon>
        <taxon>Bacillati</taxon>
        <taxon>Actinomycetota</taxon>
        <taxon>Actinomycetes</taxon>
        <taxon>Micrococcales</taxon>
        <taxon>Microbacteriaceae</taxon>
        <taxon>Microbacterium</taxon>
    </lineage>
</organism>
<dbReference type="RefSeq" id="WP_318354730.1">
    <property type="nucleotide sequence ID" value="NZ_JAWQEV010000005.1"/>
</dbReference>